<gene>
    <name evidence="1" type="ORF">HKBW3S44_01971</name>
</gene>
<protein>
    <submittedName>
        <fullName evidence="1">Acetyl-CoA decarbonylase/synthase, CODH/ACS complex subunit gamma</fullName>
    </submittedName>
</protein>
<dbReference type="EMBL" id="BLSC01000477">
    <property type="protein sequence ID" value="GFP38290.1"/>
    <property type="molecule type" value="Genomic_DNA"/>
</dbReference>
<name>A0A6V8Q1J1_9ACTN</name>
<reference evidence="1 2" key="1">
    <citation type="journal article" date="2020" name="Front. Microbiol.">
        <title>Single-cell genomics of novel Actinobacteria with the Wood-Ljungdahl pathway discovered in a serpentinizing system.</title>
        <authorList>
            <person name="Merino N."/>
            <person name="Kawai M."/>
            <person name="Boyd E.S."/>
            <person name="Colman D.R."/>
            <person name="McGlynn S.E."/>
            <person name="Nealson K.H."/>
            <person name="Kurokawa K."/>
            <person name="Hongoh Y."/>
        </authorList>
    </citation>
    <scope>NUCLEOTIDE SEQUENCE [LARGE SCALE GENOMIC DNA]</scope>
    <source>
        <strain evidence="1 2">S44</strain>
    </source>
</reference>
<sequence>MKLAAGQESLDKCPYVSAEAKAALAEASAPPIRLVTVGTGDKAISMGEEQVLFRHEKRFFHETA</sequence>
<dbReference type="Gene3D" id="3.20.20.20">
    <property type="entry name" value="Dihydropteroate synthase-like"/>
    <property type="match status" value="1"/>
</dbReference>
<comment type="caution">
    <text evidence="1">The sequence shown here is derived from an EMBL/GenBank/DDBJ whole genome shotgun (WGS) entry which is preliminary data.</text>
</comment>
<evidence type="ECO:0000313" key="2">
    <source>
        <dbReference type="Proteomes" id="UP000561271"/>
    </source>
</evidence>
<organism evidence="1 2">
    <name type="scientific">Candidatus Hakubella thermalkaliphila</name>
    <dbReference type="NCBI Taxonomy" id="2754717"/>
    <lineage>
        <taxon>Bacteria</taxon>
        <taxon>Bacillati</taxon>
        <taxon>Actinomycetota</taxon>
        <taxon>Actinomycetota incertae sedis</taxon>
        <taxon>Candidatus Hakubellales</taxon>
        <taxon>Candidatus Hakubellaceae</taxon>
        <taxon>Candidatus Hakubella</taxon>
    </lineage>
</organism>
<dbReference type="Proteomes" id="UP000561271">
    <property type="component" value="Unassembled WGS sequence"/>
</dbReference>
<feature type="non-terminal residue" evidence="1">
    <location>
        <position position="64"/>
    </location>
</feature>
<proteinExistence type="predicted"/>
<dbReference type="AlphaFoldDB" id="A0A6V8Q1J1"/>
<accession>A0A6V8Q1J1</accession>
<dbReference type="InterPro" id="IPR011005">
    <property type="entry name" value="Dihydropteroate_synth-like_sf"/>
</dbReference>
<evidence type="ECO:0000313" key="1">
    <source>
        <dbReference type="EMBL" id="GFP38290.1"/>
    </source>
</evidence>